<feature type="region of interest" description="Disordered" evidence="1">
    <location>
        <begin position="140"/>
        <end position="175"/>
    </location>
</feature>
<protein>
    <submittedName>
        <fullName evidence="2">DUF533 domain-containing protein</fullName>
    </submittedName>
</protein>
<evidence type="ECO:0000313" key="2">
    <source>
        <dbReference type="EMBL" id="PWQ98842.1"/>
    </source>
</evidence>
<dbReference type="InterPro" id="IPR029024">
    <property type="entry name" value="TerB-like"/>
</dbReference>
<name>A0A317CRB9_9GAMM</name>
<proteinExistence type="predicted"/>
<dbReference type="SUPFAM" id="SSF158682">
    <property type="entry name" value="TerB-like"/>
    <property type="match status" value="1"/>
</dbReference>
<accession>A0A317CRB9</accession>
<dbReference type="OrthoDB" id="7866618at2"/>
<keyword evidence="3" id="KW-1185">Reference proteome</keyword>
<dbReference type="Proteomes" id="UP000245539">
    <property type="component" value="Unassembled WGS sequence"/>
</dbReference>
<reference evidence="2 3" key="1">
    <citation type="submission" date="2018-05" db="EMBL/GenBank/DDBJ databases">
        <title>Leucothrix arctica sp. nov., isolated from Arctic seawater.</title>
        <authorList>
            <person name="Choi A."/>
            <person name="Baek K."/>
        </authorList>
    </citation>
    <scope>NUCLEOTIDE SEQUENCE [LARGE SCALE GENOMIC DNA]</scope>
    <source>
        <strain evidence="2 3">JCM 18388</strain>
    </source>
</reference>
<dbReference type="AlphaFoldDB" id="A0A317CRB9"/>
<dbReference type="InterPro" id="IPR007486">
    <property type="entry name" value="YebE"/>
</dbReference>
<gene>
    <name evidence="2" type="ORF">DKW60_07300</name>
</gene>
<feature type="compositionally biased region" description="Acidic residues" evidence="1">
    <location>
        <begin position="165"/>
        <end position="175"/>
    </location>
</feature>
<dbReference type="EMBL" id="QGKM01000014">
    <property type="protein sequence ID" value="PWQ98842.1"/>
    <property type="molecule type" value="Genomic_DNA"/>
</dbReference>
<sequence length="290" mass="28051">MSLMGTLGKVAMGVIVAKGVGKVMNGGLSGGSSSGGGLGGMLGGLMGGNSAQSGGGLGGMLGQLTGGGNQQSGGGLGGMLGQLTGGGAQQQGGGLGGLLGSVMGGAGGAGAAGGLGGLMAGLSGQGQSGTGGLGGLLSQLGGATAPTQGSQPDFGSMFNSALQGEEPEQVSQQDEENAAVLLRAMISAAKADGELDAEEQAKITEHLGDVSEEEAEFVRNELAAPLDLDGLVASVPSGLEQQVYLMSLMSITLDTKEEAVYLDALRQGLNISEQASNDIHTQLGAPTLYG</sequence>
<evidence type="ECO:0000256" key="1">
    <source>
        <dbReference type="SAM" id="MobiDB-lite"/>
    </source>
</evidence>
<evidence type="ECO:0000313" key="3">
    <source>
        <dbReference type="Proteomes" id="UP000245539"/>
    </source>
</evidence>
<dbReference type="CDD" id="cd07178">
    <property type="entry name" value="terB_like_YebE"/>
    <property type="match status" value="1"/>
</dbReference>
<dbReference type="RefSeq" id="WP_109837004.1">
    <property type="nucleotide sequence ID" value="NZ_QGKM01000014.1"/>
</dbReference>
<comment type="caution">
    <text evidence="2">The sequence shown here is derived from an EMBL/GenBank/DDBJ whole genome shotgun (WGS) entry which is preliminary data.</text>
</comment>
<feature type="compositionally biased region" description="Polar residues" evidence="1">
    <location>
        <begin position="146"/>
        <end position="162"/>
    </location>
</feature>
<organism evidence="2 3">
    <name type="scientific">Leucothrix pacifica</name>
    <dbReference type="NCBI Taxonomy" id="1247513"/>
    <lineage>
        <taxon>Bacteria</taxon>
        <taxon>Pseudomonadati</taxon>
        <taxon>Pseudomonadota</taxon>
        <taxon>Gammaproteobacteria</taxon>
        <taxon>Thiotrichales</taxon>
        <taxon>Thiotrichaceae</taxon>
        <taxon>Leucothrix</taxon>
    </lineage>
</organism>
<dbReference type="Pfam" id="PF04391">
    <property type="entry name" value="DUF533"/>
    <property type="match status" value="1"/>
</dbReference>